<dbReference type="PANTHER" id="PTHR34441">
    <property type="entry name" value="MOTILE SPERM DOMAIN-CONTAINING PROTEIN 1"/>
    <property type="match status" value="1"/>
</dbReference>
<dbReference type="AlphaFoldDB" id="A0A9P0HQY3"/>
<dbReference type="Proteomes" id="UP001152798">
    <property type="component" value="Chromosome 6"/>
</dbReference>
<accession>A0A9P0HQY3</accession>
<dbReference type="InterPro" id="IPR000535">
    <property type="entry name" value="MSP_dom"/>
</dbReference>
<feature type="domain" description="MSP" evidence="7">
    <location>
        <begin position="11"/>
        <end position="99"/>
    </location>
</feature>
<evidence type="ECO:0000313" key="8">
    <source>
        <dbReference type="EMBL" id="CAH1406636.1"/>
    </source>
</evidence>
<feature type="region of interest" description="Disordered" evidence="5">
    <location>
        <begin position="116"/>
        <end position="139"/>
    </location>
</feature>
<proteinExistence type="predicted"/>
<reference evidence="8" key="1">
    <citation type="submission" date="2022-01" db="EMBL/GenBank/DDBJ databases">
        <authorList>
            <person name="King R."/>
        </authorList>
    </citation>
    <scope>NUCLEOTIDE SEQUENCE</scope>
</reference>
<evidence type="ECO:0000256" key="3">
    <source>
        <dbReference type="ARBA" id="ARBA00022989"/>
    </source>
</evidence>
<evidence type="ECO:0000256" key="2">
    <source>
        <dbReference type="ARBA" id="ARBA00022692"/>
    </source>
</evidence>
<evidence type="ECO:0000256" key="6">
    <source>
        <dbReference type="SAM" id="Phobius"/>
    </source>
</evidence>
<feature type="transmembrane region" description="Helical" evidence="6">
    <location>
        <begin position="153"/>
        <end position="171"/>
    </location>
</feature>
<dbReference type="GO" id="GO:0005737">
    <property type="term" value="C:cytoplasm"/>
    <property type="evidence" value="ECO:0007669"/>
    <property type="project" value="TreeGrafter"/>
</dbReference>
<dbReference type="InterPro" id="IPR039283">
    <property type="entry name" value="MOSPD1/3"/>
</dbReference>
<evidence type="ECO:0000313" key="9">
    <source>
        <dbReference type="Proteomes" id="UP001152798"/>
    </source>
</evidence>
<feature type="transmembrane region" description="Helical" evidence="6">
    <location>
        <begin position="183"/>
        <end position="205"/>
    </location>
</feature>
<dbReference type="EMBL" id="OV725082">
    <property type="protein sequence ID" value="CAH1406636.1"/>
    <property type="molecule type" value="Genomic_DNA"/>
</dbReference>
<protein>
    <recommendedName>
        <fullName evidence="7">MSP domain-containing protein</fullName>
    </recommendedName>
</protein>
<evidence type="ECO:0000256" key="1">
    <source>
        <dbReference type="ARBA" id="ARBA00004141"/>
    </source>
</evidence>
<dbReference type="Gene3D" id="2.60.40.10">
    <property type="entry name" value="Immunoglobulins"/>
    <property type="match status" value="1"/>
</dbReference>
<comment type="subcellular location">
    <subcellularLocation>
        <location evidence="1">Membrane</location>
        <topology evidence="1">Multi-pass membrane protein</topology>
    </subcellularLocation>
</comment>
<dbReference type="SUPFAM" id="SSF49354">
    <property type="entry name" value="PapD-like"/>
    <property type="match status" value="1"/>
</dbReference>
<evidence type="ECO:0000259" key="7">
    <source>
        <dbReference type="Pfam" id="PF00635"/>
    </source>
</evidence>
<evidence type="ECO:0000256" key="4">
    <source>
        <dbReference type="ARBA" id="ARBA00023136"/>
    </source>
</evidence>
<keyword evidence="2 6" id="KW-0812">Transmembrane</keyword>
<gene>
    <name evidence="8" type="ORF">NEZAVI_LOCUS14526</name>
</gene>
<dbReference type="OrthoDB" id="10022288at2759"/>
<dbReference type="InterPro" id="IPR013783">
    <property type="entry name" value="Ig-like_fold"/>
</dbReference>
<keyword evidence="3 6" id="KW-1133">Transmembrane helix</keyword>
<name>A0A9P0HQY3_NEZVI</name>
<evidence type="ECO:0000256" key="5">
    <source>
        <dbReference type="SAM" id="MobiDB-lite"/>
    </source>
</evidence>
<feature type="compositionally biased region" description="Basic and acidic residues" evidence="5">
    <location>
        <begin position="123"/>
        <end position="139"/>
    </location>
</feature>
<dbReference type="GO" id="GO:0016020">
    <property type="term" value="C:membrane"/>
    <property type="evidence" value="ECO:0007669"/>
    <property type="project" value="UniProtKB-SubCell"/>
</dbReference>
<organism evidence="8 9">
    <name type="scientific">Nezara viridula</name>
    <name type="common">Southern green stink bug</name>
    <name type="synonym">Cimex viridulus</name>
    <dbReference type="NCBI Taxonomy" id="85310"/>
    <lineage>
        <taxon>Eukaryota</taxon>
        <taxon>Metazoa</taxon>
        <taxon>Ecdysozoa</taxon>
        <taxon>Arthropoda</taxon>
        <taxon>Hexapoda</taxon>
        <taxon>Insecta</taxon>
        <taxon>Pterygota</taxon>
        <taxon>Neoptera</taxon>
        <taxon>Paraneoptera</taxon>
        <taxon>Hemiptera</taxon>
        <taxon>Heteroptera</taxon>
        <taxon>Panheteroptera</taxon>
        <taxon>Pentatomomorpha</taxon>
        <taxon>Pentatomoidea</taxon>
        <taxon>Pentatomidae</taxon>
        <taxon>Pentatominae</taxon>
        <taxon>Nezara</taxon>
    </lineage>
</organism>
<sequence length="207" mass="23008">MQPVPSALAPVFVFPNTINFYMGDQKSHKQVLTIYNVYETAVRFRVLSTAPDKYNVVDSEGSIKPHCSLDIVVRHKEVRPANCNVSDKFRVEILEYSTKKVLGRKDIPATLNSGLPDSLETLDETRSSERSSLESRQSFRESSARELTVRGRSGPNTFIVIIGLICITGLLMPNEDEAGGFSIQLSCHMKLVLAYVLGLVTMVILQS</sequence>
<dbReference type="Pfam" id="PF00635">
    <property type="entry name" value="Motile_Sperm"/>
    <property type="match status" value="1"/>
</dbReference>
<dbReference type="PANTHER" id="PTHR34441:SF1">
    <property type="entry name" value="MOTILE SPERM DOMAIN-CONTAINING 1"/>
    <property type="match status" value="1"/>
</dbReference>
<keyword evidence="9" id="KW-1185">Reference proteome</keyword>
<keyword evidence="4 6" id="KW-0472">Membrane</keyword>
<dbReference type="InterPro" id="IPR008962">
    <property type="entry name" value="PapD-like_sf"/>
</dbReference>